<organism evidence="3 4">
    <name type="scientific">Pseudonocardia zijingensis</name>
    <dbReference type="NCBI Taxonomy" id="153376"/>
    <lineage>
        <taxon>Bacteria</taxon>
        <taxon>Bacillati</taxon>
        <taxon>Actinomycetota</taxon>
        <taxon>Actinomycetes</taxon>
        <taxon>Pseudonocardiales</taxon>
        <taxon>Pseudonocardiaceae</taxon>
        <taxon>Pseudonocardia</taxon>
    </lineage>
</organism>
<accession>A0ABN1N7I3</accession>
<dbReference type="Gene3D" id="3.20.20.140">
    <property type="entry name" value="Metal-dependent hydrolases"/>
    <property type="match status" value="1"/>
</dbReference>
<keyword evidence="1" id="KW-0456">Lyase</keyword>
<feature type="domain" description="Amidohydrolase-related" evidence="2">
    <location>
        <begin position="42"/>
        <end position="320"/>
    </location>
</feature>
<name>A0ABN1N7I3_9PSEU</name>
<proteinExistence type="predicted"/>
<dbReference type="RefSeq" id="WP_343944340.1">
    <property type="nucleotide sequence ID" value="NZ_BAAAHP010000164.1"/>
</dbReference>
<evidence type="ECO:0000313" key="3">
    <source>
        <dbReference type="EMBL" id="GAA0895953.1"/>
    </source>
</evidence>
<dbReference type="Proteomes" id="UP001499967">
    <property type="component" value="Unassembled WGS sequence"/>
</dbReference>
<evidence type="ECO:0000256" key="1">
    <source>
        <dbReference type="ARBA" id="ARBA00023239"/>
    </source>
</evidence>
<keyword evidence="4" id="KW-1185">Reference proteome</keyword>
<gene>
    <name evidence="3" type="ORF">GCM10009559_53390</name>
</gene>
<sequence length="324" mass="35655">MRYVALEEAFAVPELASRQPASEMRIRVTDSYAAMCGRKLVDFEEHRLPDMDAHGIDVQVLSLTVPGIQADTDSAAARDNARFANDFLAEVVARHPTRFQGFAALPTQDPEAAAAELERAVTQLGFRGALVNDHAHGRYLDDPDYAQLWSTFERLGVPLYLHPGSVPADDWHVLAGRPELYGASWSWQAETGGHALRLVYAGVFDRHPAATVILGHLGEFLPFQKSRLDSRYRTLQVDQPLQQPPSSYIGRNILLTTSGVLAPEAVEAAVLTAGEDAVMFSIDYPYEETAAAVTSVEKADLSLEAKEKVAHRNARRVLRLPQEA</sequence>
<dbReference type="SUPFAM" id="SSF51556">
    <property type="entry name" value="Metallo-dependent hydrolases"/>
    <property type="match status" value="1"/>
</dbReference>
<dbReference type="PANTHER" id="PTHR21240:SF30">
    <property type="entry name" value="AMIDOHYDROLASE-RELATED DOMAIN-CONTAINING PROTEIN-RELATED"/>
    <property type="match status" value="1"/>
</dbReference>
<dbReference type="InterPro" id="IPR032465">
    <property type="entry name" value="ACMSD"/>
</dbReference>
<dbReference type="Pfam" id="PF04909">
    <property type="entry name" value="Amidohydro_2"/>
    <property type="match status" value="1"/>
</dbReference>
<evidence type="ECO:0000259" key="2">
    <source>
        <dbReference type="Pfam" id="PF04909"/>
    </source>
</evidence>
<dbReference type="InterPro" id="IPR006680">
    <property type="entry name" value="Amidohydro-rel"/>
</dbReference>
<dbReference type="EMBL" id="BAAAHP010000164">
    <property type="protein sequence ID" value="GAA0895953.1"/>
    <property type="molecule type" value="Genomic_DNA"/>
</dbReference>
<dbReference type="PANTHER" id="PTHR21240">
    <property type="entry name" value="2-AMINO-3-CARBOXYLMUCONATE-6-SEMIALDEHYDE DECARBOXYLASE"/>
    <property type="match status" value="1"/>
</dbReference>
<comment type="caution">
    <text evidence="3">The sequence shown here is derived from an EMBL/GenBank/DDBJ whole genome shotgun (WGS) entry which is preliminary data.</text>
</comment>
<evidence type="ECO:0000313" key="4">
    <source>
        <dbReference type="Proteomes" id="UP001499967"/>
    </source>
</evidence>
<protein>
    <submittedName>
        <fullName evidence="3">Amidohydrolase family protein</fullName>
    </submittedName>
</protein>
<reference evidence="3 4" key="1">
    <citation type="journal article" date="2019" name="Int. J. Syst. Evol. Microbiol.">
        <title>The Global Catalogue of Microorganisms (GCM) 10K type strain sequencing project: providing services to taxonomists for standard genome sequencing and annotation.</title>
        <authorList>
            <consortium name="The Broad Institute Genomics Platform"/>
            <consortium name="The Broad Institute Genome Sequencing Center for Infectious Disease"/>
            <person name="Wu L."/>
            <person name="Ma J."/>
        </authorList>
    </citation>
    <scope>NUCLEOTIDE SEQUENCE [LARGE SCALE GENOMIC DNA]</scope>
    <source>
        <strain evidence="3 4">JCM 11117</strain>
    </source>
</reference>
<dbReference type="InterPro" id="IPR032466">
    <property type="entry name" value="Metal_Hydrolase"/>
</dbReference>